<comment type="caution">
    <text evidence="2">The sequence shown here is derived from an EMBL/GenBank/DDBJ whole genome shotgun (WGS) entry which is preliminary data.</text>
</comment>
<dbReference type="EMBL" id="JAIZAY010000011">
    <property type="protein sequence ID" value="KAJ8033971.1"/>
    <property type="molecule type" value="Genomic_DNA"/>
</dbReference>
<feature type="domain" description="Fibrinogen C-terminal" evidence="1">
    <location>
        <begin position="2"/>
        <end position="73"/>
    </location>
</feature>
<gene>
    <name evidence="2" type="ORF">HOLleu_24369</name>
</gene>
<evidence type="ECO:0000313" key="3">
    <source>
        <dbReference type="Proteomes" id="UP001152320"/>
    </source>
</evidence>
<dbReference type="PANTHER" id="PTHR19143">
    <property type="entry name" value="FIBRINOGEN/TENASCIN/ANGIOPOEITIN"/>
    <property type="match status" value="1"/>
</dbReference>
<dbReference type="Gene3D" id="3.90.215.10">
    <property type="entry name" value="Gamma Fibrinogen, chain A, domain 1"/>
    <property type="match status" value="1"/>
</dbReference>
<proteinExistence type="predicted"/>
<evidence type="ECO:0000259" key="1">
    <source>
        <dbReference type="Pfam" id="PF00147"/>
    </source>
</evidence>
<sequence length="92" mass="10810">MFYRSWNECKHGFGYRDAGNDFWLGNEQIYYLTNQRGYKLRVGIVTSVGLHKCQECVSFHICDESTEYRLIASAVIREPQVGKFLEIFFSEI</sequence>
<dbReference type="Proteomes" id="UP001152320">
    <property type="component" value="Chromosome 11"/>
</dbReference>
<dbReference type="AlphaFoldDB" id="A0A9Q1BW55"/>
<dbReference type="InterPro" id="IPR014716">
    <property type="entry name" value="Fibrinogen_a/b/g_C_1"/>
</dbReference>
<dbReference type="GO" id="GO:0005615">
    <property type="term" value="C:extracellular space"/>
    <property type="evidence" value="ECO:0007669"/>
    <property type="project" value="TreeGrafter"/>
</dbReference>
<name>A0A9Q1BW55_HOLLE</name>
<accession>A0A9Q1BW55</accession>
<dbReference type="PANTHER" id="PTHR19143:SF327">
    <property type="entry name" value="FI21813P1-RELATED"/>
    <property type="match status" value="1"/>
</dbReference>
<dbReference type="InterPro" id="IPR036056">
    <property type="entry name" value="Fibrinogen-like_C"/>
</dbReference>
<organism evidence="2 3">
    <name type="scientific">Holothuria leucospilota</name>
    <name type="common">Black long sea cucumber</name>
    <name type="synonym">Mertensiothuria leucospilota</name>
    <dbReference type="NCBI Taxonomy" id="206669"/>
    <lineage>
        <taxon>Eukaryota</taxon>
        <taxon>Metazoa</taxon>
        <taxon>Echinodermata</taxon>
        <taxon>Eleutherozoa</taxon>
        <taxon>Echinozoa</taxon>
        <taxon>Holothuroidea</taxon>
        <taxon>Aspidochirotacea</taxon>
        <taxon>Aspidochirotida</taxon>
        <taxon>Holothuriidae</taxon>
        <taxon>Holothuria</taxon>
    </lineage>
</organism>
<keyword evidence="3" id="KW-1185">Reference proteome</keyword>
<dbReference type="OrthoDB" id="7735550at2759"/>
<dbReference type="Pfam" id="PF00147">
    <property type="entry name" value="Fibrinogen_C"/>
    <property type="match status" value="1"/>
</dbReference>
<protein>
    <submittedName>
        <fullName evidence="2">Ficolin-1</fullName>
    </submittedName>
</protein>
<dbReference type="InterPro" id="IPR050373">
    <property type="entry name" value="Fibrinogen_C-term_domain"/>
</dbReference>
<dbReference type="SUPFAM" id="SSF56496">
    <property type="entry name" value="Fibrinogen C-terminal domain-like"/>
    <property type="match status" value="1"/>
</dbReference>
<reference evidence="2" key="1">
    <citation type="submission" date="2021-10" db="EMBL/GenBank/DDBJ databases">
        <title>Tropical sea cucumber genome reveals ecological adaptation and Cuvierian tubules defense mechanism.</title>
        <authorList>
            <person name="Chen T."/>
        </authorList>
    </citation>
    <scope>NUCLEOTIDE SEQUENCE</scope>
    <source>
        <strain evidence="2">Nanhai2018</strain>
        <tissue evidence="2">Muscle</tissue>
    </source>
</reference>
<evidence type="ECO:0000313" key="2">
    <source>
        <dbReference type="EMBL" id="KAJ8033971.1"/>
    </source>
</evidence>
<dbReference type="InterPro" id="IPR002181">
    <property type="entry name" value="Fibrinogen_a/b/g_C_dom"/>
</dbReference>